<proteinExistence type="predicted"/>
<accession>A0ABS4NZS6</accession>
<dbReference type="Gene3D" id="2.60.120.260">
    <property type="entry name" value="Galactose-binding domain-like"/>
    <property type="match status" value="3"/>
</dbReference>
<dbReference type="EMBL" id="JAGGLV010000021">
    <property type="protein sequence ID" value="MBP2114940.1"/>
    <property type="molecule type" value="Genomic_DNA"/>
</dbReference>
<protein>
    <submittedName>
        <fullName evidence="1">YD repeat-containing protein</fullName>
    </submittedName>
</protein>
<evidence type="ECO:0000313" key="2">
    <source>
        <dbReference type="Proteomes" id="UP000773462"/>
    </source>
</evidence>
<name>A0ABS4NZS6_9BACL</name>
<dbReference type="RefSeq" id="WP_209877748.1">
    <property type="nucleotide sequence ID" value="NZ_JAGGLV010000021.1"/>
</dbReference>
<dbReference type="NCBIfam" id="TIGR01643">
    <property type="entry name" value="YD_repeat_2x"/>
    <property type="match status" value="1"/>
</dbReference>
<organism evidence="1 2">
    <name type="scientific">Paenibacillus silagei</name>
    <dbReference type="NCBI Taxonomy" id="1670801"/>
    <lineage>
        <taxon>Bacteria</taxon>
        <taxon>Bacillati</taxon>
        <taxon>Bacillota</taxon>
        <taxon>Bacilli</taxon>
        <taxon>Bacillales</taxon>
        <taxon>Paenibacillaceae</taxon>
        <taxon>Paenibacillus</taxon>
    </lineage>
</organism>
<keyword evidence="2" id="KW-1185">Reference proteome</keyword>
<dbReference type="InterPro" id="IPR006530">
    <property type="entry name" value="YD"/>
</dbReference>
<reference evidence="1 2" key="1">
    <citation type="submission" date="2021-03" db="EMBL/GenBank/DDBJ databases">
        <title>Genomic Encyclopedia of Type Strains, Phase IV (KMG-IV): sequencing the most valuable type-strain genomes for metagenomic binning, comparative biology and taxonomic classification.</title>
        <authorList>
            <person name="Goeker M."/>
        </authorList>
    </citation>
    <scope>NUCLEOTIDE SEQUENCE [LARGE SCALE GENOMIC DNA]</scope>
    <source>
        <strain evidence="1 2">DSM 101953</strain>
    </source>
</reference>
<gene>
    <name evidence="1" type="ORF">J2Z70_005124</name>
</gene>
<evidence type="ECO:0000313" key="1">
    <source>
        <dbReference type="EMBL" id="MBP2114940.1"/>
    </source>
</evidence>
<comment type="caution">
    <text evidence="1">The sequence shown here is derived from an EMBL/GenBank/DDBJ whole genome shotgun (WGS) entry which is preliminary data.</text>
</comment>
<dbReference type="Proteomes" id="UP000773462">
    <property type="component" value="Unassembled WGS sequence"/>
</dbReference>
<sequence length="564" mass="61383">MLSSKPKITFYLTLLMISTLFISDSVAMGAGGKTYYYDTNGRLVNEALHSNEIMEYQYDLNGNVKRKFRTNNMLVNPNFELNASKATDIASGWDKWSDTGSALFQVIPASVVSQSVAQNISASGMRLGTAAWLFQDVAVKGNLPVLFNGDVSIESINKAKVSLCIQYFDAANTLLSQKTVDYPSGALSSYMTLSLTDITPPNTVRARAHVGIRTEEGGGSGAFYVDNMAFRYDTAGNILNNPSFENNLSGQKEIAESWSRWSDSGGSLLQVVSSPVTSGVRAQKLTTPSMKTGGASWLFQDVVTQPNVPISASGNIVVDQLTSAKVYIIIQFFDEKNKFLSQQSVDYPTGMLQKYMTLSLNTITPADSVRARLHVGIQAIAEGGNGSIYIDHMALNRDPQRNMLSNPSFDANSTANVGTADSWQTWSDSGNHTFQVMGPLQTANTYGQKFTSANMKKNGAAWLLQDVVVSGNKLVEFKGNILVERVVQTKVSLCIQFFDRNDSLLSEKYVDYPAGVLQKFSTLSLTEKTPSNAVSARVHVGLQATAAGGSGTFYVKQMILKYSE</sequence>